<protein>
    <submittedName>
        <fullName evidence="2">Uncharacterized protein</fullName>
    </submittedName>
</protein>
<evidence type="ECO:0000313" key="2">
    <source>
        <dbReference type="EMBL" id="KAJ1348811.1"/>
    </source>
</evidence>
<reference evidence="2" key="1">
    <citation type="submission" date="2021-06" db="EMBL/GenBank/DDBJ databases">
        <title>Parelaphostrongylus tenuis whole genome reference sequence.</title>
        <authorList>
            <person name="Garwood T.J."/>
            <person name="Larsen P.A."/>
            <person name="Fountain-Jones N.M."/>
            <person name="Garbe J.R."/>
            <person name="Macchietto M.G."/>
            <person name="Kania S.A."/>
            <person name="Gerhold R.W."/>
            <person name="Richards J.E."/>
            <person name="Wolf T.M."/>
        </authorList>
    </citation>
    <scope>NUCLEOTIDE SEQUENCE</scope>
    <source>
        <strain evidence="2">MNPRO001-30</strain>
        <tissue evidence="2">Meninges</tissue>
    </source>
</reference>
<evidence type="ECO:0000256" key="1">
    <source>
        <dbReference type="SAM" id="MobiDB-lite"/>
    </source>
</evidence>
<feature type="region of interest" description="Disordered" evidence="1">
    <location>
        <begin position="214"/>
        <end position="233"/>
    </location>
</feature>
<dbReference type="Proteomes" id="UP001196413">
    <property type="component" value="Unassembled WGS sequence"/>
</dbReference>
<organism evidence="2 3">
    <name type="scientific">Parelaphostrongylus tenuis</name>
    <name type="common">Meningeal worm</name>
    <dbReference type="NCBI Taxonomy" id="148309"/>
    <lineage>
        <taxon>Eukaryota</taxon>
        <taxon>Metazoa</taxon>
        <taxon>Ecdysozoa</taxon>
        <taxon>Nematoda</taxon>
        <taxon>Chromadorea</taxon>
        <taxon>Rhabditida</taxon>
        <taxon>Rhabditina</taxon>
        <taxon>Rhabditomorpha</taxon>
        <taxon>Strongyloidea</taxon>
        <taxon>Metastrongylidae</taxon>
        <taxon>Parelaphostrongylus</taxon>
    </lineage>
</organism>
<evidence type="ECO:0000313" key="3">
    <source>
        <dbReference type="Proteomes" id="UP001196413"/>
    </source>
</evidence>
<proteinExistence type="predicted"/>
<feature type="compositionally biased region" description="Polar residues" evidence="1">
    <location>
        <begin position="216"/>
        <end position="231"/>
    </location>
</feature>
<sequence>MLGRSQVTLERPPRTLTEEGQGTAEEEREINDIILTEDETLGRKYSNATRCVMKDQLRDCGPVTSVEAIGESTCLPSICRTRMDSRYDNMSCSSNSEYVSVASTGIVTPERTSVTSDSTSIATTATTNIYYSTYDISEEDEDECSEITVKAPVKSVSAYNLPTRTRKRSMIFKSFDRELDTVLEHTTPEQAPRMIMSSTELDDQTPVIENEKMVTTKGSTASSSKVASPTRISRHRPLQVVSNQPTLAIFQVSNCPSYTKVV</sequence>
<name>A0AAD5MJE7_PARTN</name>
<accession>A0AAD5MJE7</accession>
<gene>
    <name evidence="2" type="ORF">KIN20_004208</name>
</gene>
<keyword evidence="3" id="KW-1185">Reference proteome</keyword>
<dbReference type="AlphaFoldDB" id="A0AAD5MJE7"/>
<feature type="region of interest" description="Disordered" evidence="1">
    <location>
        <begin position="1"/>
        <end position="28"/>
    </location>
</feature>
<dbReference type="EMBL" id="JAHQIW010000563">
    <property type="protein sequence ID" value="KAJ1348811.1"/>
    <property type="molecule type" value="Genomic_DNA"/>
</dbReference>
<comment type="caution">
    <text evidence="2">The sequence shown here is derived from an EMBL/GenBank/DDBJ whole genome shotgun (WGS) entry which is preliminary data.</text>
</comment>